<organism evidence="3 4">
    <name type="scientific">Rhizophlyctis rosea</name>
    <dbReference type="NCBI Taxonomy" id="64517"/>
    <lineage>
        <taxon>Eukaryota</taxon>
        <taxon>Fungi</taxon>
        <taxon>Fungi incertae sedis</taxon>
        <taxon>Chytridiomycota</taxon>
        <taxon>Chytridiomycota incertae sedis</taxon>
        <taxon>Chytridiomycetes</taxon>
        <taxon>Rhizophlyctidales</taxon>
        <taxon>Rhizophlyctidaceae</taxon>
        <taxon>Rhizophlyctis</taxon>
    </lineage>
</organism>
<sequence>MIPDTAPCRLCGNDTGCVRLVRAVPPSTTTTPSLPTLETKCSREVPDNLPFNTISHVWGQVAPQTLAPLPWDVPISNPHKLDAIIALLLSVGGWFWVDIFCIDQHRDHGLFDQTYNVQRMCHVYQKCDTCYVLLSKSDSISFLKWKSLIENISTEGSLDALYDLGVPAPEWSQRVWTLQEAMLPSKHKLCCWKAPGDIPEILTSPEPVATWDILLDNVDIPTKTFFAESLAYHSPGTENLTKWHKVIDFARPFLGPFSGGRPPTCLPTSSIVRSFSQNRKCSVVHDTVYGVANVTGANLIVDYQRPFDIVATQWHTYLIRKGLLSIPRLVIGIGRHKLLAHTNNRSLLAEHWQCWLPIPHHTIDLAVTGWNAFSDVDLYRGFSVEGVGGPYSSRNANVKVDDEVMFSVDVENGALQINGHGIPITPTLGNFRLSQTTLRVSEYLNLAKDVATIVASFVFLCATPIELFEKATLAEWAGDFYQTNFAVIDVEDFTRNNLDVWMSAPTTQKFISLLSSLTLHDQILYGHTSPSDASQSCSCETFHTDEHSTTGPFCDNVTSIVSDLASFWHLDEAFSKAHPGASHVISFPLNISGTVLTQNKSGIPATFLETMRTQRLSALGISMSSSLHIPWSIGTGPSGLVVSINIPLSKLGTELALAWEGRRDGMSGVLFARKVGRSEWHRIGVGIMEGEEALEGEFKLTVCGGKNCWLVDDTMSDQGEEGNAREDIADHSPYPPANVAAHVPSPVPVKSEGMSSSSETKDTCGHGFCNVL</sequence>
<name>A0AAD5X552_9FUNG</name>
<accession>A0AAD5X552</accession>
<keyword evidence="4" id="KW-1185">Reference proteome</keyword>
<dbReference type="EMBL" id="JADGJD010000302">
    <property type="protein sequence ID" value="KAJ3052350.1"/>
    <property type="molecule type" value="Genomic_DNA"/>
</dbReference>
<dbReference type="InterPro" id="IPR010730">
    <property type="entry name" value="HET"/>
</dbReference>
<dbReference type="PANTHER" id="PTHR24148:SF64">
    <property type="entry name" value="HETEROKARYON INCOMPATIBILITY DOMAIN-CONTAINING PROTEIN"/>
    <property type="match status" value="1"/>
</dbReference>
<dbReference type="Proteomes" id="UP001212841">
    <property type="component" value="Unassembled WGS sequence"/>
</dbReference>
<dbReference type="PANTHER" id="PTHR24148">
    <property type="entry name" value="ANKYRIN REPEAT DOMAIN-CONTAINING PROTEIN 39 HOMOLOG-RELATED"/>
    <property type="match status" value="1"/>
</dbReference>
<feature type="region of interest" description="Disordered" evidence="1">
    <location>
        <begin position="717"/>
        <end position="762"/>
    </location>
</feature>
<protein>
    <recommendedName>
        <fullName evidence="2">Heterokaryon incompatibility domain-containing protein</fullName>
    </recommendedName>
</protein>
<dbReference type="AlphaFoldDB" id="A0AAD5X552"/>
<evidence type="ECO:0000256" key="1">
    <source>
        <dbReference type="SAM" id="MobiDB-lite"/>
    </source>
</evidence>
<gene>
    <name evidence="3" type="ORF">HK097_006471</name>
</gene>
<dbReference type="Pfam" id="PF06985">
    <property type="entry name" value="HET"/>
    <property type="match status" value="1"/>
</dbReference>
<evidence type="ECO:0000313" key="4">
    <source>
        <dbReference type="Proteomes" id="UP001212841"/>
    </source>
</evidence>
<feature type="domain" description="Heterokaryon incompatibility" evidence="2">
    <location>
        <begin position="51"/>
        <end position="180"/>
    </location>
</feature>
<comment type="caution">
    <text evidence="3">The sequence shown here is derived from an EMBL/GenBank/DDBJ whole genome shotgun (WGS) entry which is preliminary data.</text>
</comment>
<dbReference type="InterPro" id="IPR052895">
    <property type="entry name" value="HetReg/Transcr_Mod"/>
</dbReference>
<evidence type="ECO:0000313" key="3">
    <source>
        <dbReference type="EMBL" id="KAJ3052350.1"/>
    </source>
</evidence>
<proteinExistence type="predicted"/>
<evidence type="ECO:0000259" key="2">
    <source>
        <dbReference type="Pfam" id="PF06985"/>
    </source>
</evidence>
<reference evidence="3" key="1">
    <citation type="submission" date="2020-05" db="EMBL/GenBank/DDBJ databases">
        <title>Phylogenomic resolution of chytrid fungi.</title>
        <authorList>
            <person name="Stajich J.E."/>
            <person name="Amses K."/>
            <person name="Simmons R."/>
            <person name="Seto K."/>
            <person name="Myers J."/>
            <person name="Bonds A."/>
            <person name="Quandt C.A."/>
            <person name="Barry K."/>
            <person name="Liu P."/>
            <person name="Grigoriev I."/>
            <person name="Longcore J.E."/>
            <person name="James T.Y."/>
        </authorList>
    </citation>
    <scope>NUCLEOTIDE SEQUENCE</scope>
    <source>
        <strain evidence="3">JEL0318</strain>
    </source>
</reference>